<dbReference type="Proteomes" id="UP001057702">
    <property type="component" value="Unassembled WGS sequence"/>
</dbReference>
<accession>A0ABT1PPV6</accession>
<keyword evidence="2" id="KW-1185">Reference proteome</keyword>
<proteinExistence type="predicted"/>
<comment type="caution">
    <text evidence="1">The sequence shown here is derived from an EMBL/GenBank/DDBJ whole genome shotgun (WGS) entry which is preliminary data.</text>
</comment>
<evidence type="ECO:0000313" key="2">
    <source>
        <dbReference type="Proteomes" id="UP001057702"/>
    </source>
</evidence>
<dbReference type="EMBL" id="JANFNG010000002">
    <property type="protein sequence ID" value="MCQ4079711.1"/>
    <property type="molecule type" value="Genomic_DNA"/>
</dbReference>
<sequence>MRAAAVAIIRRVATGENTKADRIAFLVRDRLGAVGIGYLLLVLAEQITDHAPAEVRNVLSKVCPELALIGEEFDSIARRARSFVPHAPCRRPPTDRAVISAYVADYLSAVQRQDMGAMAQVMRRIESGNVADWAVTYEIILALAAMYSPAST</sequence>
<organism evidence="1 2">
    <name type="scientific">Streptomyces humicola</name>
    <dbReference type="NCBI Taxonomy" id="2953240"/>
    <lineage>
        <taxon>Bacteria</taxon>
        <taxon>Bacillati</taxon>
        <taxon>Actinomycetota</taxon>
        <taxon>Actinomycetes</taxon>
        <taxon>Kitasatosporales</taxon>
        <taxon>Streptomycetaceae</taxon>
        <taxon>Streptomyces</taxon>
    </lineage>
</organism>
<protein>
    <submittedName>
        <fullName evidence="1">Uncharacterized protein</fullName>
    </submittedName>
</protein>
<name>A0ABT1PPV6_9ACTN</name>
<gene>
    <name evidence="1" type="ORF">NGB36_03650</name>
</gene>
<dbReference type="RefSeq" id="WP_255918583.1">
    <property type="nucleotide sequence ID" value="NZ_JANFNG010000002.1"/>
</dbReference>
<evidence type="ECO:0000313" key="1">
    <source>
        <dbReference type="EMBL" id="MCQ4079711.1"/>
    </source>
</evidence>
<reference evidence="1" key="1">
    <citation type="submission" date="2022-06" db="EMBL/GenBank/DDBJ databases">
        <title>Draft genome sequence of Streptomyces sp. RB6PN25 isolated from peat swamp forest in Thailand.</title>
        <authorList>
            <person name="Duangmal K."/>
            <person name="Klaysubun C."/>
        </authorList>
    </citation>
    <scope>NUCLEOTIDE SEQUENCE</scope>
    <source>
        <strain evidence="1">RB6PN25</strain>
    </source>
</reference>